<dbReference type="SMART" id="SM00427">
    <property type="entry name" value="H2B"/>
    <property type="match status" value="1"/>
</dbReference>
<dbReference type="FunFam" id="1.10.20.10:FF:000014">
    <property type="entry name" value="Histone H2B"/>
    <property type="match status" value="1"/>
</dbReference>
<dbReference type="InterPro" id="IPR007125">
    <property type="entry name" value="H2A/H2B/H3"/>
</dbReference>
<dbReference type="PRINTS" id="PR00621">
    <property type="entry name" value="HISTONEH2B"/>
</dbReference>
<feature type="compositionally biased region" description="Low complexity" evidence="12">
    <location>
        <begin position="267"/>
        <end position="289"/>
    </location>
</feature>
<evidence type="ECO:0000256" key="8">
    <source>
        <dbReference type="ARBA" id="ARBA00023125"/>
    </source>
</evidence>
<feature type="domain" description="Methyltransferase type 11" evidence="14">
    <location>
        <begin position="48"/>
        <end position="146"/>
    </location>
</feature>
<dbReference type="GO" id="GO:0000786">
    <property type="term" value="C:nucleosome"/>
    <property type="evidence" value="ECO:0007669"/>
    <property type="project" value="UniProtKB-KW"/>
</dbReference>
<gene>
    <name evidence="15" type="ORF">DXG03_006657</name>
</gene>
<evidence type="ECO:0000313" key="16">
    <source>
        <dbReference type="Proteomes" id="UP000775547"/>
    </source>
</evidence>
<dbReference type="Proteomes" id="UP000775547">
    <property type="component" value="Unassembled WGS sequence"/>
</dbReference>
<dbReference type="AlphaFoldDB" id="A0A9P7KDV1"/>
<keyword evidence="5 11" id="KW-0158">Chromosome</keyword>
<evidence type="ECO:0000313" key="15">
    <source>
        <dbReference type="EMBL" id="KAG5645240.1"/>
    </source>
</evidence>
<evidence type="ECO:0000256" key="2">
    <source>
        <dbReference type="ARBA" id="ARBA00004123"/>
    </source>
</evidence>
<comment type="similarity">
    <text evidence="4 11">Belongs to the histone H2B family.</text>
</comment>
<evidence type="ECO:0000259" key="13">
    <source>
        <dbReference type="Pfam" id="PF00125"/>
    </source>
</evidence>
<keyword evidence="6" id="KW-1017">Isopeptide bond</keyword>
<comment type="subcellular location">
    <subcellularLocation>
        <location evidence="3">Chromosome</location>
    </subcellularLocation>
    <subcellularLocation>
        <location evidence="2 11">Nucleus</location>
    </subcellularLocation>
</comment>
<dbReference type="Gene3D" id="1.10.20.10">
    <property type="entry name" value="Histone, subunit A"/>
    <property type="match status" value="1"/>
</dbReference>
<evidence type="ECO:0000256" key="4">
    <source>
        <dbReference type="ARBA" id="ARBA00006846"/>
    </source>
</evidence>
<evidence type="ECO:0000256" key="11">
    <source>
        <dbReference type="RuleBase" id="RU000451"/>
    </source>
</evidence>
<dbReference type="GO" id="GO:0005634">
    <property type="term" value="C:nucleus"/>
    <property type="evidence" value="ECO:0007669"/>
    <property type="project" value="UniProtKB-SubCell"/>
</dbReference>
<dbReference type="GO" id="GO:0030527">
    <property type="term" value="F:structural constituent of chromatin"/>
    <property type="evidence" value="ECO:0007669"/>
    <property type="project" value="InterPro"/>
</dbReference>
<protein>
    <recommendedName>
        <fullName evidence="11">Histone H2B</fullName>
    </recommendedName>
</protein>
<dbReference type="SUPFAM" id="SSF53335">
    <property type="entry name" value="S-adenosyl-L-methionine-dependent methyltransferases"/>
    <property type="match status" value="1"/>
</dbReference>
<dbReference type="Pfam" id="PF08241">
    <property type="entry name" value="Methyltransf_11"/>
    <property type="match status" value="1"/>
</dbReference>
<proteinExistence type="inferred from homology"/>
<name>A0A9P7KDV1_9AGAR</name>
<feature type="domain" description="Core Histone H2A/H2B/H3" evidence="13">
    <location>
        <begin position="306"/>
        <end position="383"/>
    </location>
</feature>
<dbReference type="SUPFAM" id="SSF47113">
    <property type="entry name" value="Histone-fold"/>
    <property type="match status" value="1"/>
</dbReference>
<dbReference type="InterPro" id="IPR013216">
    <property type="entry name" value="Methyltransf_11"/>
</dbReference>
<evidence type="ECO:0000256" key="6">
    <source>
        <dbReference type="ARBA" id="ARBA00022499"/>
    </source>
</evidence>
<keyword evidence="9 11" id="KW-0539">Nucleus</keyword>
<dbReference type="CDD" id="cd22910">
    <property type="entry name" value="HFD_H2B"/>
    <property type="match status" value="1"/>
</dbReference>
<dbReference type="PROSITE" id="PS00357">
    <property type="entry name" value="HISTONE_H2B"/>
    <property type="match status" value="1"/>
</dbReference>
<dbReference type="Gene3D" id="3.40.50.150">
    <property type="entry name" value="Vaccinia Virus protein VP39"/>
    <property type="match status" value="1"/>
</dbReference>
<accession>A0A9P7KDV1</accession>
<evidence type="ECO:0000256" key="5">
    <source>
        <dbReference type="ARBA" id="ARBA00022454"/>
    </source>
</evidence>
<evidence type="ECO:0000256" key="10">
    <source>
        <dbReference type="ARBA" id="ARBA00023269"/>
    </source>
</evidence>
<dbReference type="OrthoDB" id="66144at2759"/>
<comment type="subunit">
    <text evidence="11">The nucleosome is a histone octamer containing two molecules each of H2A, H2B, H3 and H4 assembled in one H3-H4 heterotetramer and two H2A-H2B heterodimers. The octamer wraps approximately 147 bp of DNA.</text>
</comment>
<keyword evidence="7" id="KW-0832">Ubl conjugation</keyword>
<dbReference type="InterPro" id="IPR009072">
    <property type="entry name" value="Histone-fold"/>
</dbReference>
<evidence type="ECO:0000256" key="3">
    <source>
        <dbReference type="ARBA" id="ARBA00004286"/>
    </source>
</evidence>
<dbReference type="GO" id="GO:0008757">
    <property type="term" value="F:S-adenosylmethionine-dependent methyltransferase activity"/>
    <property type="evidence" value="ECO:0007669"/>
    <property type="project" value="InterPro"/>
</dbReference>
<keyword evidence="10 11" id="KW-0544">Nucleosome core</keyword>
<dbReference type="CDD" id="cd02440">
    <property type="entry name" value="AdoMet_MTases"/>
    <property type="match status" value="1"/>
</dbReference>
<feature type="region of interest" description="Disordered" evidence="12">
    <location>
        <begin position="254"/>
        <end position="314"/>
    </location>
</feature>
<dbReference type="InterPro" id="IPR055333">
    <property type="entry name" value="HISTONE_H2B_site"/>
</dbReference>
<dbReference type="InterPro" id="IPR029063">
    <property type="entry name" value="SAM-dependent_MTases_sf"/>
</dbReference>
<comment type="caution">
    <text evidence="15">The sequence shown here is derived from an EMBL/GenBank/DDBJ whole genome shotgun (WGS) entry which is preliminary data.</text>
</comment>
<reference evidence="15" key="2">
    <citation type="submission" date="2021-10" db="EMBL/GenBank/DDBJ databases">
        <title>Phylogenomics reveals ancestral predisposition of the termite-cultivated fungus Termitomyces towards a domesticated lifestyle.</title>
        <authorList>
            <person name="Auxier B."/>
            <person name="Grum-Grzhimaylo A."/>
            <person name="Cardenas M.E."/>
            <person name="Lodge J.D."/>
            <person name="Laessoe T."/>
            <person name="Pedersen O."/>
            <person name="Smith M.E."/>
            <person name="Kuyper T.W."/>
            <person name="Franco-Molano E.A."/>
            <person name="Baroni T.J."/>
            <person name="Aanen D.K."/>
        </authorList>
    </citation>
    <scope>NUCLEOTIDE SEQUENCE</scope>
    <source>
        <strain evidence="15">AP01</strain>
        <tissue evidence="15">Mycelium</tissue>
    </source>
</reference>
<dbReference type="PANTHER" id="PTHR23428">
    <property type="entry name" value="HISTONE H2B"/>
    <property type="match status" value="1"/>
</dbReference>
<evidence type="ECO:0000256" key="1">
    <source>
        <dbReference type="ARBA" id="ARBA00002001"/>
    </source>
</evidence>
<reference evidence="15" key="1">
    <citation type="submission" date="2020-07" db="EMBL/GenBank/DDBJ databases">
        <authorList>
            <person name="Nieuwenhuis M."/>
            <person name="Van De Peppel L.J.J."/>
        </authorList>
    </citation>
    <scope>NUCLEOTIDE SEQUENCE</scope>
    <source>
        <strain evidence="15">AP01</strain>
        <tissue evidence="15">Mycelium</tissue>
    </source>
</reference>
<keyword evidence="8 11" id="KW-0238">DNA-binding</keyword>
<organism evidence="15 16">
    <name type="scientific">Asterophora parasitica</name>
    <dbReference type="NCBI Taxonomy" id="117018"/>
    <lineage>
        <taxon>Eukaryota</taxon>
        <taxon>Fungi</taxon>
        <taxon>Dikarya</taxon>
        <taxon>Basidiomycota</taxon>
        <taxon>Agaricomycotina</taxon>
        <taxon>Agaricomycetes</taxon>
        <taxon>Agaricomycetidae</taxon>
        <taxon>Agaricales</taxon>
        <taxon>Tricholomatineae</taxon>
        <taxon>Lyophyllaceae</taxon>
        <taxon>Asterophora</taxon>
    </lineage>
</organism>
<keyword evidence="16" id="KW-1185">Reference proteome</keyword>
<dbReference type="GO" id="GO:0046982">
    <property type="term" value="F:protein heterodimerization activity"/>
    <property type="evidence" value="ECO:0007669"/>
    <property type="project" value="InterPro"/>
</dbReference>
<dbReference type="InterPro" id="IPR000558">
    <property type="entry name" value="Histone_H2B"/>
</dbReference>
<evidence type="ECO:0000256" key="12">
    <source>
        <dbReference type="SAM" id="MobiDB-lite"/>
    </source>
</evidence>
<dbReference type="GO" id="GO:0003677">
    <property type="term" value="F:DNA binding"/>
    <property type="evidence" value="ECO:0007669"/>
    <property type="project" value="UniProtKB-KW"/>
</dbReference>
<dbReference type="EMBL" id="JABCKV010000045">
    <property type="protein sequence ID" value="KAG5645240.1"/>
    <property type="molecule type" value="Genomic_DNA"/>
</dbReference>
<dbReference type="Pfam" id="PF00125">
    <property type="entry name" value="Histone"/>
    <property type="match status" value="1"/>
</dbReference>
<sequence>MSTVHTLAQTGFNQANDLYDRARPSYQSKALSYIREVVKSKSPVNIVELGAGTGIFTRALLAHPKWTSQVQQIKAIEPSPGMREVFSQTVQDQRVTIEDGTFDTTGVEDNWADLIVIAQAFHWCPDYDRASAEFARILKPDGVVVLIWNLEDRDRARWVAEIRNRIEKYESGSPQFRLGLWRQTFDTKSYQQFFQPPVEKVWPYELPTTVDRAVDRASSKSYIVVLPEDEKAEVQKDIRAVAEKGEDRIWVDEANAPPHPHLESQMAPKPASTAGKAPASTASKAPAKTEGAKKTASKSKAAAPADGEKKKRRKVRKETYSSYIYKVLKQVHPDTGISNKAMAILNSFVNDIFERIATEASKLASYSKKSTISSREIQTSVRLILPGELAKHAISEGTKSVTKFSAGGK</sequence>
<evidence type="ECO:0000256" key="9">
    <source>
        <dbReference type="ARBA" id="ARBA00023242"/>
    </source>
</evidence>
<evidence type="ECO:0000256" key="7">
    <source>
        <dbReference type="ARBA" id="ARBA00022843"/>
    </source>
</evidence>
<comment type="function">
    <text evidence="1">Core component of nucleosome. Nucleosomes wrap and compact DNA into chromatin, limiting DNA accessibility to the cellular machineries which require DNA as a template. Histones thereby play a central role in transcription regulation, DNA repair, DNA replication and chromosomal stability. DNA accessibility is regulated via a complex set of post-translational modifications of histones, also called histone code, and nucleosome remodeling.</text>
</comment>
<evidence type="ECO:0000259" key="14">
    <source>
        <dbReference type="Pfam" id="PF08241"/>
    </source>
</evidence>